<gene>
    <name evidence="2" type="ORF">TBRA_LOCUS7114</name>
</gene>
<sequence>MEVFFKICDEKNQTLQVDAKDKKGRTSLYYAVTSRLPNTVDLLLNRGADLSKFVFPTESDFDEKFKESSAYYDYYDYYDYKLNLASGILGVIEQLEKRGYELDQSDALTIMKLFAKYELFEKSQDIEKVLNDDEEFAANAKKIFILPKKEETYDIDDSDDEMESEEEMEEDEEQVEEVVRKIEELPEGLRLSLYDLIQLRPEEAQKQLTYSDYYSFWKCRKLWNLPEMFTRNDNREAWRIIIACQWCTRKYSCSWCSCKSTDIMYNINCKFVNSFVNKINCMNCK</sequence>
<evidence type="ECO:0000313" key="2">
    <source>
        <dbReference type="EMBL" id="CAB0035217.1"/>
    </source>
</evidence>
<proteinExistence type="predicted"/>
<organism evidence="2 3">
    <name type="scientific">Trichogramma brassicae</name>
    <dbReference type="NCBI Taxonomy" id="86971"/>
    <lineage>
        <taxon>Eukaryota</taxon>
        <taxon>Metazoa</taxon>
        <taxon>Ecdysozoa</taxon>
        <taxon>Arthropoda</taxon>
        <taxon>Hexapoda</taxon>
        <taxon>Insecta</taxon>
        <taxon>Pterygota</taxon>
        <taxon>Neoptera</taxon>
        <taxon>Endopterygota</taxon>
        <taxon>Hymenoptera</taxon>
        <taxon>Apocrita</taxon>
        <taxon>Proctotrupomorpha</taxon>
        <taxon>Chalcidoidea</taxon>
        <taxon>Trichogrammatidae</taxon>
        <taxon>Trichogramma</taxon>
    </lineage>
</organism>
<evidence type="ECO:0000256" key="1">
    <source>
        <dbReference type="PROSITE-ProRule" id="PRU00023"/>
    </source>
</evidence>
<dbReference type="InterPro" id="IPR036770">
    <property type="entry name" value="Ankyrin_rpt-contain_sf"/>
</dbReference>
<protein>
    <submittedName>
        <fullName evidence="2">Uncharacterized protein</fullName>
    </submittedName>
</protein>
<dbReference type="SUPFAM" id="SSF48403">
    <property type="entry name" value="Ankyrin repeat"/>
    <property type="match status" value="1"/>
</dbReference>
<dbReference type="PROSITE" id="PS50088">
    <property type="entry name" value="ANK_REPEAT"/>
    <property type="match status" value="1"/>
</dbReference>
<dbReference type="InterPro" id="IPR002110">
    <property type="entry name" value="Ankyrin_rpt"/>
</dbReference>
<accession>A0A6H5IB46</accession>
<dbReference type="Gene3D" id="1.25.40.20">
    <property type="entry name" value="Ankyrin repeat-containing domain"/>
    <property type="match status" value="1"/>
</dbReference>
<keyword evidence="3" id="KW-1185">Reference proteome</keyword>
<dbReference type="AlphaFoldDB" id="A0A6H5IB46"/>
<keyword evidence="1" id="KW-0040">ANK repeat</keyword>
<name>A0A6H5IB46_9HYME</name>
<evidence type="ECO:0000313" key="3">
    <source>
        <dbReference type="Proteomes" id="UP000479190"/>
    </source>
</evidence>
<feature type="repeat" description="ANK" evidence="1">
    <location>
        <begin position="23"/>
        <end position="51"/>
    </location>
</feature>
<dbReference type="Proteomes" id="UP000479190">
    <property type="component" value="Unassembled WGS sequence"/>
</dbReference>
<dbReference type="PROSITE" id="PS50297">
    <property type="entry name" value="ANK_REP_REGION"/>
    <property type="match status" value="1"/>
</dbReference>
<reference evidence="2 3" key="1">
    <citation type="submission" date="2020-02" db="EMBL/GenBank/DDBJ databases">
        <authorList>
            <person name="Ferguson B K."/>
        </authorList>
    </citation>
    <scope>NUCLEOTIDE SEQUENCE [LARGE SCALE GENOMIC DNA]</scope>
</reference>
<dbReference type="EMBL" id="CADCXV010000775">
    <property type="protein sequence ID" value="CAB0035217.1"/>
    <property type="molecule type" value="Genomic_DNA"/>
</dbReference>